<dbReference type="Pfam" id="PF02782">
    <property type="entry name" value="FGGY_C"/>
    <property type="match status" value="1"/>
</dbReference>
<dbReference type="Proteomes" id="UP000295008">
    <property type="component" value="Unassembled WGS sequence"/>
</dbReference>
<evidence type="ECO:0000256" key="2">
    <source>
        <dbReference type="ARBA" id="ARBA00009156"/>
    </source>
</evidence>
<feature type="binding site" evidence="11">
    <location>
        <position position="84"/>
    </location>
    <ligand>
        <name>sn-glycerol 3-phosphate</name>
        <dbReference type="ChEBI" id="CHEBI:57597"/>
    </ligand>
</feature>
<feature type="binding site" evidence="11">
    <location>
        <position position="245"/>
    </location>
    <ligand>
        <name>glycerol</name>
        <dbReference type="ChEBI" id="CHEBI:17754"/>
    </ligand>
</feature>
<feature type="domain" description="Carbohydrate kinase FGGY C-terminal" evidence="14">
    <location>
        <begin position="261"/>
        <end position="449"/>
    </location>
</feature>
<dbReference type="EC" id="2.7.1.30" evidence="11"/>
<evidence type="ECO:0000259" key="14">
    <source>
        <dbReference type="Pfam" id="PF02782"/>
    </source>
</evidence>
<dbReference type="InterPro" id="IPR043129">
    <property type="entry name" value="ATPase_NBD"/>
</dbReference>
<evidence type="ECO:0000256" key="9">
    <source>
        <dbReference type="ARBA" id="ARBA00054633"/>
    </source>
</evidence>
<comment type="subunit">
    <text evidence="10 11">Homotetramer and homodimer (in equilibrium).</text>
</comment>
<dbReference type="HAMAP" id="MF_00186">
    <property type="entry name" value="Glycerol_kin"/>
    <property type="match status" value="1"/>
</dbReference>
<feature type="binding site" evidence="11">
    <location>
        <position position="135"/>
    </location>
    <ligand>
        <name>sn-glycerol 3-phosphate</name>
        <dbReference type="ChEBI" id="CHEBI:57597"/>
    </ligand>
</feature>
<dbReference type="UniPathway" id="UPA00618">
    <property type="reaction ID" value="UER00672"/>
</dbReference>
<evidence type="ECO:0000256" key="5">
    <source>
        <dbReference type="ARBA" id="ARBA00022777"/>
    </source>
</evidence>
<evidence type="ECO:0000256" key="3">
    <source>
        <dbReference type="ARBA" id="ARBA00022679"/>
    </source>
</evidence>
<organism evidence="15 16">
    <name type="scientific">Hydrogenispora ethanolica</name>
    <dbReference type="NCBI Taxonomy" id="1082276"/>
    <lineage>
        <taxon>Bacteria</taxon>
        <taxon>Bacillati</taxon>
        <taxon>Bacillota</taxon>
        <taxon>Hydrogenispora</taxon>
    </lineage>
</organism>
<feature type="binding site" evidence="11">
    <location>
        <position position="266"/>
    </location>
    <ligand>
        <name>ATP</name>
        <dbReference type="ChEBI" id="CHEBI:30616"/>
    </ligand>
</feature>
<dbReference type="GO" id="GO:0005524">
    <property type="term" value="F:ATP binding"/>
    <property type="evidence" value="ECO:0007669"/>
    <property type="project" value="UniProtKB-UniRule"/>
</dbReference>
<dbReference type="RefSeq" id="WP_132013541.1">
    <property type="nucleotide sequence ID" value="NZ_SLUN01000006.1"/>
</dbReference>
<feature type="binding site" evidence="11">
    <location>
        <position position="414"/>
    </location>
    <ligand>
        <name>ADP</name>
        <dbReference type="ChEBI" id="CHEBI:456216"/>
    </ligand>
</feature>
<comment type="function">
    <text evidence="9 11">Key enzyme in the regulation of glycerol uptake and metabolism. Catalyzes the phosphorylation of glycerol to yield sn-glycerol 3-phosphate.</text>
</comment>
<feature type="binding site" evidence="11">
    <location>
        <position position="14"/>
    </location>
    <ligand>
        <name>ATP</name>
        <dbReference type="ChEBI" id="CHEBI:30616"/>
    </ligand>
</feature>
<feature type="binding site" evidence="11">
    <location>
        <position position="83"/>
    </location>
    <ligand>
        <name>glycerol</name>
        <dbReference type="ChEBI" id="CHEBI:17754"/>
    </ligand>
</feature>
<evidence type="ECO:0000256" key="1">
    <source>
        <dbReference type="ARBA" id="ARBA00005190"/>
    </source>
</evidence>
<comment type="activity regulation">
    <text evidence="11">Activated by phosphorylation and inhibited by fructose 1,6-bisphosphate (FBP).</text>
</comment>
<dbReference type="CDD" id="cd07786">
    <property type="entry name" value="FGGY_EcGK_like"/>
    <property type="match status" value="1"/>
</dbReference>
<dbReference type="PIRSF" id="PIRSF000538">
    <property type="entry name" value="GlpK"/>
    <property type="match status" value="1"/>
</dbReference>
<keyword evidence="16" id="KW-1185">Reference proteome</keyword>
<keyword evidence="4 11" id="KW-0547">Nucleotide-binding</keyword>
<dbReference type="FunFam" id="3.30.420.40:FF:000007">
    <property type="entry name" value="Glycerol kinase"/>
    <property type="match status" value="1"/>
</dbReference>
<dbReference type="EMBL" id="SLUN01000006">
    <property type="protein sequence ID" value="TCL72329.1"/>
    <property type="molecule type" value="Genomic_DNA"/>
</dbReference>
<feature type="binding site" evidence="11">
    <location>
        <position position="309"/>
    </location>
    <ligand>
        <name>ATP</name>
        <dbReference type="ChEBI" id="CHEBI:30616"/>
    </ligand>
</feature>
<dbReference type="InterPro" id="IPR018485">
    <property type="entry name" value="FGGY_C"/>
</dbReference>
<keyword evidence="6 11" id="KW-0319">Glycerol metabolism</keyword>
<feature type="binding site" evidence="11">
    <location>
        <position position="83"/>
    </location>
    <ligand>
        <name>sn-glycerol 3-phosphate</name>
        <dbReference type="ChEBI" id="CHEBI:57597"/>
    </ligand>
</feature>
<dbReference type="AlphaFoldDB" id="A0A4R1S094"/>
<dbReference type="NCBIfam" id="NF000756">
    <property type="entry name" value="PRK00047.1"/>
    <property type="match status" value="1"/>
</dbReference>
<feature type="binding site" evidence="11">
    <location>
        <position position="313"/>
    </location>
    <ligand>
        <name>ATP</name>
        <dbReference type="ChEBI" id="CHEBI:30616"/>
    </ligand>
</feature>
<dbReference type="SUPFAM" id="SSF53067">
    <property type="entry name" value="Actin-like ATPase domain"/>
    <property type="match status" value="2"/>
</dbReference>
<feature type="binding site" evidence="11">
    <location>
        <position position="309"/>
    </location>
    <ligand>
        <name>ADP</name>
        <dbReference type="ChEBI" id="CHEBI:456216"/>
    </ligand>
</feature>
<dbReference type="InterPro" id="IPR018484">
    <property type="entry name" value="FGGY_N"/>
</dbReference>
<gene>
    <name evidence="11" type="primary">glpK</name>
    <name evidence="15" type="ORF">EDC14_100637</name>
</gene>
<dbReference type="InterPro" id="IPR018483">
    <property type="entry name" value="Carb_kinase_FGGY_CS"/>
</dbReference>
<feature type="binding site" evidence="11">
    <location>
        <position position="13"/>
    </location>
    <ligand>
        <name>ADP</name>
        <dbReference type="ChEBI" id="CHEBI:456216"/>
    </ligand>
</feature>
<comment type="pathway">
    <text evidence="1 11">Polyol metabolism; glycerol degradation via glycerol kinase pathway; sn-glycerol 3-phosphate from glycerol: step 1/1.</text>
</comment>
<evidence type="ECO:0000259" key="13">
    <source>
        <dbReference type="Pfam" id="PF00370"/>
    </source>
</evidence>
<feature type="binding site" evidence="11">
    <location>
        <position position="244"/>
    </location>
    <ligand>
        <name>glycerol</name>
        <dbReference type="ChEBI" id="CHEBI:17754"/>
    </ligand>
</feature>
<dbReference type="GO" id="GO:0005829">
    <property type="term" value="C:cytosol"/>
    <property type="evidence" value="ECO:0007669"/>
    <property type="project" value="TreeGrafter"/>
</dbReference>
<keyword evidence="5 11" id="KW-0418">Kinase</keyword>
<evidence type="ECO:0000256" key="6">
    <source>
        <dbReference type="ARBA" id="ARBA00022798"/>
    </source>
</evidence>
<keyword evidence="3 11" id="KW-0808">Transferase</keyword>
<feature type="binding site" evidence="11">
    <location>
        <position position="13"/>
    </location>
    <ligand>
        <name>sn-glycerol 3-phosphate</name>
        <dbReference type="ChEBI" id="CHEBI:57597"/>
    </ligand>
</feature>
<dbReference type="InterPro" id="IPR005999">
    <property type="entry name" value="Glycerol_kin"/>
</dbReference>
<protein>
    <recommendedName>
        <fullName evidence="11">Glycerol kinase</fullName>
        <ecNumber evidence="11">2.7.1.30</ecNumber>
    </recommendedName>
    <alternativeName>
        <fullName evidence="11">ATP:glycerol 3-phosphotransferase</fullName>
    </alternativeName>
    <alternativeName>
        <fullName evidence="11">Glycerokinase</fullName>
        <shortName evidence="11">GK</shortName>
    </alternativeName>
</protein>
<dbReference type="PROSITE" id="PS00933">
    <property type="entry name" value="FGGY_KINASES_1"/>
    <property type="match status" value="1"/>
</dbReference>
<name>A0A4R1S094_HYDET</name>
<feature type="binding site" evidence="11">
    <location>
        <position position="84"/>
    </location>
    <ligand>
        <name>glycerol</name>
        <dbReference type="ChEBI" id="CHEBI:17754"/>
    </ligand>
</feature>
<evidence type="ECO:0000256" key="8">
    <source>
        <dbReference type="ARBA" id="ARBA00052101"/>
    </source>
</evidence>
<evidence type="ECO:0000256" key="7">
    <source>
        <dbReference type="ARBA" id="ARBA00022840"/>
    </source>
</evidence>
<dbReference type="FunFam" id="3.30.420.40:FF:000008">
    <property type="entry name" value="Glycerol kinase"/>
    <property type="match status" value="1"/>
</dbReference>
<dbReference type="GO" id="GO:0019563">
    <property type="term" value="P:glycerol catabolic process"/>
    <property type="evidence" value="ECO:0007669"/>
    <property type="project" value="UniProtKB-UniRule"/>
</dbReference>
<keyword evidence="7 11" id="KW-0067">ATP-binding</keyword>
<dbReference type="NCBIfam" id="TIGR01311">
    <property type="entry name" value="glycerol_kin"/>
    <property type="match status" value="1"/>
</dbReference>
<reference evidence="15 16" key="1">
    <citation type="submission" date="2019-03" db="EMBL/GenBank/DDBJ databases">
        <title>Genomic Encyclopedia of Type Strains, Phase IV (KMG-IV): sequencing the most valuable type-strain genomes for metagenomic binning, comparative biology and taxonomic classification.</title>
        <authorList>
            <person name="Goeker M."/>
        </authorList>
    </citation>
    <scope>NUCLEOTIDE SEQUENCE [LARGE SCALE GENOMIC DNA]</scope>
    <source>
        <strain evidence="15 16">LX-B</strain>
    </source>
</reference>
<feature type="binding site" evidence="11">
    <location>
        <position position="13"/>
    </location>
    <ligand>
        <name>ATP</name>
        <dbReference type="ChEBI" id="CHEBI:30616"/>
    </ligand>
</feature>
<dbReference type="Pfam" id="PF00370">
    <property type="entry name" value="FGGY_N"/>
    <property type="match status" value="1"/>
</dbReference>
<feature type="binding site" evidence="11">
    <location>
        <position position="410"/>
    </location>
    <ligand>
        <name>ADP</name>
        <dbReference type="ChEBI" id="CHEBI:456216"/>
    </ligand>
</feature>
<evidence type="ECO:0000256" key="4">
    <source>
        <dbReference type="ARBA" id="ARBA00022741"/>
    </source>
</evidence>
<evidence type="ECO:0000256" key="10">
    <source>
        <dbReference type="ARBA" id="ARBA00063665"/>
    </source>
</evidence>
<comment type="caution">
    <text evidence="15">The sequence shown here is derived from an EMBL/GenBank/DDBJ whole genome shotgun (WGS) entry which is preliminary data.</text>
</comment>
<comment type="similarity">
    <text evidence="2 11 12">Belongs to the FGGY kinase family.</text>
</comment>
<dbReference type="Gene3D" id="3.30.420.40">
    <property type="match status" value="2"/>
</dbReference>
<dbReference type="PANTHER" id="PTHR10196">
    <property type="entry name" value="SUGAR KINASE"/>
    <property type="match status" value="1"/>
</dbReference>
<evidence type="ECO:0000256" key="12">
    <source>
        <dbReference type="RuleBase" id="RU003733"/>
    </source>
</evidence>
<feature type="binding site" evidence="11">
    <location>
        <position position="135"/>
    </location>
    <ligand>
        <name>glycerol</name>
        <dbReference type="ChEBI" id="CHEBI:17754"/>
    </ligand>
</feature>
<dbReference type="InterPro" id="IPR000577">
    <property type="entry name" value="Carb_kinase_FGGY"/>
</dbReference>
<evidence type="ECO:0000313" key="16">
    <source>
        <dbReference type="Proteomes" id="UP000295008"/>
    </source>
</evidence>
<feature type="binding site" evidence="11">
    <location>
        <position position="266"/>
    </location>
    <ligand>
        <name>ADP</name>
        <dbReference type="ChEBI" id="CHEBI:456216"/>
    </ligand>
</feature>
<dbReference type="PANTHER" id="PTHR10196:SF69">
    <property type="entry name" value="GLYCEROL KINASE"/>
    <property type="match status" value="1"/>
</dbReference>
<evidence type="ECO:0000313" key="15">
    <source>
        <dbReference type="EMBL" id="TCL72329.1"/>
    </source>
</evidence>
<dbReference type="PROSITE" id="PS00445">
    <property type="entry name" value="FGGY_KINASES_2"/>
    <property type="match status" value="1"/>
</dbReference>
<comment type="caution">
    <text evidence="11">Lacks conserved residue(s) required for the propagation of feature annotation.</text>
</comment>
<proteinExistence type="inferred from homology"/>
<sequence>MTASYIIAIDQGTTGTTMLVLDRAGQIAHKYYCPLPQSYPEPGWVEHDPELIRETVWNGLREIMALPWLKEGAVAAIGLTNQRETIVMWERDTGRPVYPAIVWQCRRTAEACARLEREDHGATIRAKTGLRLDPYFSATKLQWLLENRPGLRERAERGELACGTVDSWLIWQLTGGRVHATDYSNASRTLLFNIHELRWDPELLELFGVPASLLPEVRPSAGDFGWTDPRWTGVSLPITGVLGDQQAALFGQGCLQPGMMKNTYGTGCFLLMNTGTAPSPPQHGMLATIAWGLGGQVTYALEGSVFNGGTVVQWLRDELGLLQRAADSQTLALSVPDSGGVYFVPAFTGSGAPYWDPYARGTIVGLTRGTTRAQLVRAALEGIAYQVLEVVECMSLSVGRKPAELRVDGGAAANDFLLQFQADICDLGIRRNRSLELTGTGAAFIAGLAVGFWNDPGELAGLVTLERDFQPAMAGTERERLVAGWRRAVERSGGWAGA</sequence>
<evidence type="ECO:0000256" key="11">
    <source>
        <dbReference type="HAMAP-Rule" id="MF_00186"/>
    </source>
</evidence>
<dbReference type="GO" id="GO:0006072">
    <property type="term" value="P:glycerol-3-phosphate metabolic process"/>
    <property type="evidence" value="ECO:0007669"/>
    <property type="project" value="InterPro"/>
</dbReference>
<dbReference type="OrthoDB" id="9805576at2"/>
<comment type="catalytic activity">
    <reaction evidence="8 11">
        <text>glycerol + ATP = sn-glycerol 3-phosphate + ADP + H(+)</text>
        <dbReference type="Rhea" id="RHEA:21644"/>
        <dbReference type="ChEBI" id="CHEBI:15378"/>
        <dbReference type="ChEBI" id="CHEBI:17754"/>
        <dbReference type="ChEBI" id="CHEBI:30616"/>
        <dbReference type="ChEBI" id="CHEBI:57597"/>
        <dbReference type="ChEBI" id="CHEBI:456216"/>
        <dbReference type="EC" id="2.7.1.30"/>
    </reaction>
</comment>
<feature type="binding site" evidence="11">
    <location>
        <position position="244"/>
    </location>
    <ligand>
        <name>sn-glycerol 3-phosphate</name>
        <dbReference type="ChEBI" id="CHEBI:57597"/>
    </ligand>
</feature>
<accession>A0A4R1S094</accession>
<dbReference type="GO" id="GO:0004370">
    <property type="term" value="F:glycerol kinase activity"/>
    <property type="evidence" value="ECO:0007669"/>
    <property type="project" value="UniProtKB-UniRule"/>
</dbReference>
<feature type="binding site" evidence="11">
    <location>
        <position position="410"/>
    </location>
    <ligand>
        <name>ATP</name>
        <dbReference type="ChEBI" id="CHEBI:30616"/>
    </ligand>
</feature>
<feature type="domain" description="Carbohydrate kinase FGGY N-terminal" evidence="13">
    <location>
        <begin position="5"/>
        <end position="251"/>
    </location>
</feature>